<organism evidence="7 8">
    <name type="scientific">Chironomus riparius</name>
    <dbReference type="NCBI Taxonomy" id="315576"/>
    <lineage>
        <taxon>Eukaryota</taxon>
        <taxon>Metazoa</taxon>
        <taxon>Ecdysozoa</taxon>
        <taxon>Arthropoda</taxon>
        <taxon>Hexapoda</taxon>
        <taxon>Insecta</taxon>
        <taxon>Pterygota</taxon>
        <taxon>Neoptera</taxon>
        <taxon>Endopterygota</taxon>
        <taxon>Diptera</taxon>
        <taxon>Nematocera</taxon>
        <taxon>Chironomoidea</taxon>
        <taxon>Chironomidae</taxon>
        <taxon>Chironominae</taxon>
        <taxon>Chironomus</taxon>
    </lineage>
</organism>
<proteinExistence type="predicted"/>
<feature type="domain" description="Fatty acid hydroxylase" evidence="6">
    <location>
        <begin position="251"/>
        <end position="373"/>
    </location>
</feature>
<feature type="transmembrane region" description="Helical" evidence="5">
    <location>
        <begin position="98"/>
        <end position="115"/>
    </location>
</feature>
<keyword evidence="8" id="KW-1185">Reference proteome</keyword>
<dbReference type="GO" id="GO:0016020">
    <property type="term" value="C:membrane"/>
    <property type="evidence" value="ECO:0007669"/>
    <property type="project" value="UniProtKB-SubCell"/>
</dbReference>
<sequence length="407" mass="48131">MIEGRTNQERKENSEIKKVFVYSGKKVCIYLQFAGASHELVDEFFSLRMDANTSEPGCSSSEKKIIKCNRRHQDDTDTDNEDELKQHEIPKSKLSTSIYEYLVLISIILIIFAAFRNSVTWHLQVFWNRSADLWQHLWDQFLDYAGEEEFNLFVWWTTIYTFFIYWTFGAIYTLLDITNKPKLLRRYKVQPNTNEPLDKKKLYKVILQVLFNQTFVGIPFAILSYYAMKLRGFPDIRELPTFHWVLFELGICILVEEFGFYYSHRFLHSKHVYKYIHKQHHEWTAPVAVTAIYCHPIEHIFSNILPPFLGVFICKSHLATSWLWFTMAILSTLNAHSGYHFPFFPSPEAHDFHHLKFNYNYGMLGLLDRVHGTDSLFRRSPQGSRHLMLLSFIPAHEQFPEKPKKSS</sequence>
<evidence type="ECO:0000256" key="5">
    <source>
        <dbReference type="SAM" id="Phobius"/>
    </source>
</evidence>
<keyword evidence="3 5" id="KW-1133">Transmembrane helix</keyword>
<dbReference type="Pfam" id="PF04116">
    <property type="entry name" value="FA_hydroxylase"/>
    <property type="match status" value="1"/>
</dbReference>
<evidence type="ECO:0000313" key="8">
    <source>
        <dbReference type="Proteomes" id="UP001153620"/>
    </source>
</evidence>
<feature type="transmembrane region" description="Helical" evidence="5">
    <location>
        <begin position="153"/>
        <end position="175"/>
    </location>
</feature>
<feature type="transmembrane region" description="Helical" evidence="5">
    <location>
        <begin position="205"/>
        <end position="227"/>
    </location>
</feature>
<dbReference type="EMBL" id="OU895878">
    <property type="protein sequence ID" value="CAG9802572.1"/>
    <property type="molecule type" value="Genomic_DNA"/>
</dbReference>
<feature type="transmembrane region" description="Helical" evidence="5">
    <location>
        <begin position="242"/>
        <end position="262"/>
    </location>
</feature>
<evidence type="ECO:0000256" key="1">
    <source>
        <dbReference type="ARBA" id="ARBA00004370"/>
    </source>
</evidence>
<protein>
    <recommendedName>
        <fullName evidence="6">Fatty acid hydroxylase domain-containing protein</fullName>
    </recommendedName>
</protein>
<name>A0A9N9WR39_9DIPT</name>
<gene>
    <name evidence="7" type="ORF">CHIRRI_LOCUS5478</name>
</gene>
<dbReference type="GO" id="GO:0016491">
    <property type="term" value="F:oxidoreductase activity"/>
    <property type="evidence" value="ECO:0007669"/>
    <property type="project" value="InterPro"/>
</dbReference>
<dbReference type="PANTHER" id="PTHR11863">
    <property type="entry name" value="STEROL DESATURASE"/>
    <property type="match status" value="1"/>
</dbReference>
<dbReference type="OrthoDB" id="408954at2759"/>
<evidence type="ECO:0000313" key="7">
    <source>
        <dbReference type="EMBL" id="CAG9802572.1"/>
    </source>
</evidence>
<dbReference type="Proteomes" id="UP001153620">
    <property type="component" value="Chromosome 2"/>
</dbReference>
<dbReference type="AlphaFoldDB" id="A0A9N9WR39"/>
<dbReference type="InterPro" id="IPR050307">
    <property type="entry name" value="Sterol_Desaturase_Related"/>
</dbReference>
<evidence type="ECO:0000259" key="6">
    <source>
        <dbReference type="Pfam" id="PF04116"/>
    </source>
</evidence>
<dbReference type="GO" id="GO:0005506">
    <property type="term" value="F:iron ion binding"/>
    <property type="evidence" value="ECO:0007669"/>
    <property type="project" value="InterPro"/>
</dbReference>
<comment type="subcellular location">
    <subcellularLocation>
        <location evidence="1">Membrane</location>
    </subcellularLocation>
</comment>
<dbReference type="GO" id="GO:0008610">
    <property type="term" value="P:lipid biosynthetic process"/>
    <property type="evidence" value="ECO:0007669"/>
    <property type="project" value="InterPro"/>
</dbReference>
<evidence type="ECO:0000256" key="3">
    <source>
        <dbReference type="ARBA" id="ARBA00022989"/>
    </source>
</evidence>
<evidence type="ECO:0000256" key="4">
    <source>
        <dbReference type="ARBA" id="ARBA00023136"/>
    </source>
</evidence>
<reference evidence="7" key="2">
    <citation type="submission" date="2022-10" db="EMBL/GenBank/DDBJ databases">
        <authorList>
            <consortium name="ENA_rothamsted_submissions"/>
            <consortium name="culmorum"/>
            <person name="King R."/>
        </authorList>
    </citation>
    <scope>NUCLEOTIDE SEQUENCE</scope>
</reference>
<accession>A0A9N9WR39</accession>
<keyword evidence="2 5" id="KW-0812">Transmembrane</keyword>
<keyword evidence="4 5" id="KW-0472">Membrane</keyword>
<evidence type="ECO:0000256" key="2">
    <source>
        <dbReference type="ARBA" id="ARBA00022692"/>
    </source>
</evidence>
<dbReference type="InterPro" id="IPR006694">
    <property type="entry name" value="Fatty_acid_hydroxylase"/>
</dbReference>
<reference evidence="7" key="1">
    <citation type="submission" date="2022-01" db="EMBL/GenBank/DDBJ databases">
        <authorList>
            <person name="King R."/>
        </authorList>
    </citation>
    <scope>NUCLEOTIDE SEQUENCE</scope>
</reference>